<evidence type="ECO:0000313" key="2">
    <source>
        <dbReference type="Proteomes" id="UP000224130"/>
    </source>
</evidence>
<protein>
    <submittedName>
        <fullName evidence="1">Uncharacterized protein</fullName>
    </submittedName>
</protein>
<dbReference type="EMBL" id="PDJJ01000001">
    <property type="protein sequence ID" value="PFG44515.1"/>
    <property type="molecule type" value="Genomic_DNA"/>
</dbReference>
<comment type="caution">
    <text evidence="1">The sequence shown here is derived from an EMBL/GenBank/DDBJ whole genome shotgun (WGS) entry which is preliminary data.</text>
</comment>
<sequence length="237" mass="25340">MARLSSIVGGLLRDLAESHSVADAFTVQTLETYRHDPVLSQLPVPRMAIGEVQLTLRFVVDAVEDPTGTVDPQQLLDVWRAAVRDRVLPRALASAGRLDNPRIVAALDKRLARPGVAQEVDLASALDPSRTGTLDDLTVKFVEEQVAALAPTFRKSLDGSSFSEDLKAVVAEEAGGIEREVEAFRQAQVAPQSDVDVRIDAAALAATPESQVSELRLTVRPEELSLGASATTGLKAV</sequence>
<gene>
    <name evidence="1" type="ORF">ATJ88_3240</name>
</gene>
<dbReference type="OrthoDB" id="7067605at2"/>
<dbReference type="AlphaFoldDB" id="A0A2A9F234"/>
<dbReference type="Proteomes" id="UP000224130">
    <property type="component" value="Unassembled WGS sequence"/>
</dbReference>
<dbReference type="RefSeq" id="WP_098464706.1">
    <property type="nucleotide sequence ID" value="NZ_PDJJ01000001.1"/>
</dbReference>
<organism evidence="1 2">
    <name type="scientific">Isoptericola jiangsuensis</name>
    <dbReference type="NCBI Taxonomy" id="548579"/>
    <lineage>
        <taxon>Bacteria</taxon>
        <taxon>Bacillati</taxon>
        <taxon>Actinomycetota</taxon>
        <taxon>Actinomycetes</taxon>
        <taxon>Micrococcales</taxon>
        <taxon>Promicromonosporaceae</taxon>
        <taxon>Isoptericola</taxon>
    </lineage>
</organism>
<accession>A0A2A9F234</accession>
<reference evidence="1 2" key="1">
    <citation type="submission" date="2017-10" db="EMBL/GenBank/DDBJ databases">
        <title>Sequencing the genomes of 1000 actinobacteria strains.</title>
        <authorList>
            <person name="Klenk H.-P."/>
        </authorList>
    </citation>
    <scope>NUCLEOTIDE SEQUENCE [LARGE SCALE GENOMIC DNA]</scope>
    <source>
        <strain evidence="1 2">DSM 21863</strain>
    </source>
</reference>
<proteinExistence type="predicted"/>
<keyword evidence="2" id="KW-1185">Reference proteome</keyword>
<name>A0A2A9F234_9MICO</name>
<evidence type="ECO:0000313" key="1">
    <source>
        <dbReference type="EMBL" id="PFG44515.1"/>
    </source>
</evidence>